<protein>
    <submittedName>
        <fullName evidence="8">Alcohol dehydrogenase</fullName>
    </submittedName>
</protein>
<dbReference type="Gene3D" id="3.40.50.720">
    <property type="entry name" value="NAD(P)-binding Rossmann-like Domain"/>
    <property type="match status" value="1"/>
</dbReference>
<dbReference type="GO" id="GO:0046872">
    <property type="term" value="F:metal ion binding"/>
    <property type="evidence" value="ECO:0007669"/>
    <property type="project" value="UniProtKB-KW"/>
</dbReference>
<dbReference type="Gene3D" id="3.90.180.10">
    <property type="entry name" value="Medium-chain alcohol dehydrogenases, catalytic domain"/>
    <property type="match status" value="1"/>
</dbReference>
<keyword evidence="9" id="KW-1185">Reference proteome</keyword>
<reference evidence="8" key="1">
    <citation type="submission" date="2021-01" db="EMBL/GenBank/DDBJ databases">
        <title>Whole genome shotgun sequence of Sphaerimonospora thailandensis NBRC 107569.</title>
        <authorList>
            <person name="Komaki H."/>
            <person name="Tamura T."/>
        </authorList>
    </citation>
    <scope>NUCLEOTIDE SEQUENCE</scope>
    <source>
        <strain evidence="8">NBRC 107569</strain>
    </source>
</reference>
<sequence>MVAKTSPDLTSPFRGWVRYRDRFAIEQLQLEPIGPTDVVVHNRAAQACYTLAEFLPDGLHTDAASDATLTPRGGHDFTDGRAKAPGHGAAGVVVAVGSQVRRVAVGDRVVTTVLPSCGTCYSCVRGEWYACGHKNDIQWADRDNPAFATLLDGTPVWQDHTGGFAELSVCQEAWVVPVNDSPLSDVELSALSCAPGSGWSFGLIGMPITIASSVAVIGTGPLGLAIIQAARMMGARLIIAVERIPHRMTAAKEAGAHVVLDADELDADVVERIRELCGPTSENMAAGGKPYTGFYHGRGADHVFEATGRTFGAPSTGQPRDPTGSAPVSWGVAATRRGGTFVHTGWTAPTSDPAVWDPAPGPFDYHAKQYLSASYGGGNVLRDIPRLAKLIESGHLDARALCDPVLPFEQGDIALRHALDRDRILPIISYAAPAGQV</sequence>
<dbReference type="SUPFAM" id="SSF51735">
    <property type="entry name" value="NAD(P)-binding Rossmann-fold domains"/>
    <property type="match status" value="1"/>
</dbReference>
<keyword evidence="4" id="KW-0862">Zinc</keyword>
<proteinExistence type="inferred from homology"/>
<feature type="domain" description="Alcohol dehydrogenase-like C-terminal" evidence="6">
    <location>
        <begin position="221"/>
        <end position="308"/>
    </location>
</feature>
<name>A0A8J3REU3_9ACTN</name>
<comment type="similarity">
    <text evidence="2">Belongs to the zinc-containing alcohol dehydrogenase family.</text>
</comment>
<evidence type="ECO:0000259" key="7">
    <source>
        <dbReference type="Pfam" id="PF08240"/>
    </source>
</evidence>
<dbReference type="EMBL" id="BOOG01000051">
    <property type="protein sequence ID" value="GIH72414.1"/>
    <property type="molecule type" value="Genomic_DNA"/>
</dbReference>
<dbReference type="PANTHER" id="PTHR43350">
    <property type="entry name" value="NAD-DEPENDENT ALCOHOL DEHYDROGENASE"/>
    <property type="match status" value="1"/>
</dbReference>
<evidence type="ECO:0000256" key="4">
    <source>
        <dbReference type="ARBA" id="ARBA00022833"/>
    </source>
</evidence>
<comment type="cofactor">
    <cofactor evidence="1">
        <name>Zn(2+)</name>
        <dbReference type="ChEBI" id="CHEBI:29105"/>
    </cofactor>
</comment>
<dbReference type="InterPro" id="IPR036291">
    <property type="entry name" value="NAD(P)-bd_dom_sf"/>
</dbReference>
<keyword evidence="3" id="KW-0479">Metal-binding</keyword>
<gene>
    <name evidence="8" type="ORF">Mth01_46670</name>
</gene>
<feature type="domain" description="Alcohol dehydrogenase-like N-terminal" evidence="7">
    <location>
        <begin position="36"/>
        <end position="180"/>
    </location>
</feature>
<dbReference type="InterPro" id="IPR013154">
    <property type="entry name" value="ADH-like_N"/>
</dbReference>
<dbReference type="SUPFAM" id="SSF50129">
    <property type="entry name" value="GroES-like"/>
    <property type="match status" value="1"/>
</dbReference>
<dbReference type="AlphaFoldDB" id="A0A8J3REU3"/>
<keyword evidence="5" id="KW-0560">Oxidoreductase</keyword>
<dbReference type="RefSeq" id="WP_204018077.1">
    <property type="nucleotide sequence ID" value="NZ_BOOG01000051.1"/>
</dbReference>
<dbReference type="Pfam" id="PF00107">
    <property type="entry name" value="ADH_zinc_N"/>
    <property type="match status" value="1"/>
</dbReference>
<evidence type="ECO:0000313" key="8">
    <source>
        <dbReference type="EMBL" id="GIH72414.1"/>
    </source>
</evidence>
<evidence type="ECO:0000313" key="9">
    <source>
        <dbReference type="Proteomes" id="UP000610966"/>
    </source>
</evidence>
<evidence type="ECO:0000256" key="1">
    <source>
        <dbReference type="ARBA" id="ARBA00001947"/>
    </source>
</evidence>
<dbReference type="GO" id="GO:0016491">
    <property type="term" value="F:oxidoreductase activity"/>
    <property type="evidence" value="ECO:0007669"/>
    <property type="project" value="UniProtKB-KW"/>
</dbReference>
<dbReference type="InterPro" id="IPR013149">
    <property type="entry name" value="ADH-like_C"/>
</dbReference>
<dbReference type="InterPro" id="IPR011032">
    <property type="entry name" value="GroES-like_sf"/>
</dbReference>
<organism evidence="8 9">
    <name type="scientific">Sphaerimonospora thailandensis</name>
    <dbReference type="NCBI Taxonomy" id="795644"/>
    <lineage>
        <taxon>Bacteria</taxon>
        <taxon>Bacillati</taxon>
        <taxon>Actinomycetota</taxon>
        <taxon>Actinomycetes</taxon>
        <taxon>Streptosporangiales</taxon>
        <taxon>Streptosporangiaceae</taxon>
        <taxon>Sphaerimonospora</taxon>
    </lineage>
</organism>
<evidence type="ECO:0000256" key="2">
    <source>
        <dbReference type="ARBA" id="ARBA00008072"/>
    </source>
</evidence>
<evidence type="ECO:0000256" key="5">
    <source>
        <dbReference type="ARBA" id="ARBA00023002"/>
    </source>
</evidence>
<evidence type="ECO:0000256" key="3">
    <source>
        <dbReference type="ARBA" id="ARBA00022723"/>
    </source>
</evidence>
<dbReference type="Pfam" id="PF08240">
    <property type="entry name" value="ADH_N"/>
    <property type="match status" value="1"/>
</dbReference>
<accession>A0A8J3REU3</accession>
<comment type="caution">
    <text evidence="8">The sequence shown here is derived from an EMBL/GenBank/DDBJ whole genome shotgun (WGS) entry which is preliminary data.</text>
</comment>
<dbReference type="PANTHER" id="PTHR43350:SF19">
    <property type="entry name" value="D-GULOSIDE 3-DEHYDROGENASE"/>
    <property type="match status" value="1"/>
</dbReference>
<evidence type="ECO:0000259" key="6">
    <source>
        <dbReference type="Pfam" id="PF00107"/>
    </source>
</evidence>
<dbReference type="Proteomes" id="UP000610966">
    <property type="component" value="Unassembled WGS sequence"/>
</dbReference>